<feature type="compositionally biased region" description="Polar residues" evidence="1">
    <location>
        <begin position="50"/>
        <end position="79"/>
    </location>
</feature>
<feature type="transmembrane region" description="Helical" evidence="2">
    <location>
        <begin position="506"/>
        <end position="533"/>
    </location>
</feature>
<evidence type="ECO:0000259" key="4">
    <source>
        <dbReference type="PROSITE" id="PS01186"/>
    </source>
</evidence>
<keyword evidence="2" id="KW-0812">Transmembrane</keyword>
<protein>
    <recommendedName>
        <fullName evidence="3 4">EGF-like domain-containing protein</fullName>
    </recommendedName>
</protein>
<keyword evidence="2" id="KW-1133">Transmembrane helix</keyword>
<organism evidence="5 6">
    <name type="scientific">Aspergillus cavernicola</name>
    <dbReference type="NCBI Taxonomy" id="176166"/>
    <lineage>
        <taxon>Eukaryota</taxon>
        <taxon>Fungi</taxon>
        <taxon>Dikarya</taxon>
        <taxon>Ascomycota</taxon>
        <taxon>Pezizomycotina</taxon>
        <taxon>Eurotiomycetes</taxon>
        <taxon>Eurotiomycetidae</taxon>
        <taxon>Eurotiales</taxon>
        <taxon>Aspergillaceae</taxon>
        <taxon>Aspergillus</taxon>
        <taxon>Aspergillus subgen. Nidulantes</taxon>
    </lineage>
</organism>
<dbReference type="EMBL" id="JBFXLS010000010">
    <property type="protein sequence ID" value="KAL2831208.1"/>
    <property type="molecule type" value="Genomic_DNA"/>
</dbReference>
<name>A0ABR4IWL6_9EURO</name>
<dbReference type="Proteomes" id="UP001610335">
    <property type="component" value="Unassembled WGS sequence"/>
</dbReference>
<dbReference type="PANTHER" id="PTHR17178">
    <property type="entry name" value="SECRETORY GRANULE PROTEOGLYCAN CORE PROTEIN"/>
    <property type="match status" value="1"/>
</dbReference>
<sequence length="815" mass="87523">MNASHGWSDPSTSERKGSVRRAREMLESGRRPRIRVPQTNAAVPPPARAPQTNGWPLSNDHGVQTNTIDPQGRLSNMVDSQGRLWVPRGSPPQRPSRQDLPSPSVYSERSVSDAYPSPLHVHHAAPSFSQPLPNQQHIHPALREPVPIAKEDMFRKSAASSVGSIPSIPDFPPLLPSQNKTGSLAPPMRSIMNRISSVSPIPEELPDSPTILNKPYAPSRVTASSWNSEQRESDILGAYLDGDSDGAQESTSTTSPGEATLVRQASLGKRGKPSLRTISKPSVEAPQLAGNHGRPETPPGQITGASLKEIAAGLNNRDSFDSASSEESHFDPEKPPIVLGEDSSIHHSYNSNTRRSPEIQTGALPKRTPTLSEMRPGGRRPPRLNMHAVRDAEARGSLTSLSDLIKRATKLATNLEHGRTASRNDLLNVGGGAKFPFHRDPNRKSGSIKDILASFPNPAATPEGRSSWPIFWRRSTLHQLNSQEQGQEANQEKGSPRRRRCCGMPMWGFILICVILLLIIAAAVLLPIFLVVVPQENKSNDSSSMCGKTTTCANGGVSVSSGAVCSCVCVNGYTGSRCTTAGDASCITTEIAQGSSSRNATMGDDLPRLFQDSQDNFSISLDPITIMALFSQNNVSCTTENALVSFRGLSSDNNERRALSLDFIIADQLLSKDEELPASAPSYLPTLTVPVRRTVATENGIVFDDSAPSAGSTQSGEPTPTPTTKAQPTSTLDITDDVLNFSRAAVLYILQRTGELNAAMLSALSIQTHLENSYSNSTGGNFLIDLIPSGVRGNFTLDFDDFAITDFDGDTVGGS</sequence>
<keyword evidence="2" id="KW-0472">Membrane</keyword>
<dbReference type="PROSITE" id="PS01186">
    <property type="entry name" value="EGF_2"/>
    <property type="match status" value="1"/>
</dbReference>
<reference evidence="5 6" key="1">
    <citation type="submission" date="2024-07" db="EMBL/GenBank/DDBJ databases">
        <title>Section-level genome sequencing and comparative genomics of Aspergillus sections Usti and Cavernicolus.</title>
        <authorList>
            <consortium name="Lawrence Berkeley National Laboratory"/>
            <person name="Nybo J.L."/>
            <person name="Vesth T.C."/>
            <person name="Theobald S."/>
            <person name="Frisvad J.C."/>
            <person name="Larsen T.O."/>
            <person name="Kjaerboelling I."/>
            <person name="Rothschild-Mancinelli K."/>
            <person name="Lyhne E.K."/>
            <person name="Kogle M.E."/>
            <person name="Barry K."/>
            <person name="Clum A."/>
            <person name="Na H."/>
            <person name="Ledsgaard L."/>
            <person name="Lin J."/>
            <person name="Lipzen A."/>
            <person name="Kuo A."/>
            <person name="Riley R."/>
            <person name="Mondo S."/>
            <person name="LaButti K."/>
            <person name="Haridas S."/>
            <person name="Pangalinan J."/>
            <person name="Salamov A.A."/>
            <person name="Simmons B.A."/>
            <person name="Magnuson J.K."/>
            <person name="Chen J."/>
            <person name="Drula E."/>
            <person name="Henrissat B."/>
            <person name="Wiebenga A."/>
            <person name="Lubbers R.J."/>
            <person name="Gomes A.C."/>
            <person name="Makela M.R."/>
            <person name="Stajich J."/>
            <person name="Grigoriev I.V."/>
            <person name="Mortensen U.H."/>
            <person name="De vries R.P."/>
            <person name="Baker S.E."/>
            <person name="Andersen M.R."/>
        </authorList>
    </citation>
    <scope>NUCLEOTIDE SEQUENCE [LARGE SCALE GENOMIC DNA]</scope>
    <source>
        <strain evidence="5 6">CBS 600.67</strain>
    </source>
</reference>
<dbReference type="PANTHER" id="PTHR17178:SF0">
    <property type="entry name" value="SERGLYCIN"/>
    <property type="match status" value="1"/>
</dbReference>
<feature type="region of interest" description="Disordered" evidence="1">
    <location>
        <begin position="238"/>
        <end position="303"/>
    </location>
</feature>
<feature type="compositionally biased region" description="Polar residues" evidence="1">
    <location>
        <begin position="247"/>
        <end position="257"/>
    </location>
</feature>
<feature type="region of interest" description="Disordered" evidence="1">
    <location>
        <begin position="116"/>
        <end position="135"/>
    </location>
</feature>
<feature type="region of interest" description="Disordered" evidence="1">
    <location>
        <begin position="702"/>
        <end position="729"/>
    </location>
</feature>
<feature type="compositionally biased region" description="Polar residues" evidence="1">
    <location>
        <begin position="99"/>
        <end position="109"/>
    </location>
</feature>
<gene>
    <name evidence="5" type="ORF">BDW59DRAFT_8472</name>
</gene>
<evidence type="ECO:0000256" key="2">
    <source>
        <dbReference type="SAM" id="Phobius"/>
    </source>
</evidence>
<feature type="region of interest" description="Disordered" evidence="1">
    <location>
        <begin position="1"/>
        <end position="111"/>
    </location>
</feature>
<feature type="compositionally biased region" description="Polar residues" evidence="1">
    <location>
        <begin position="1"/>
        <end position="11"/>
    </location>
</feature>
<feature type="region of interest" description="Disordered" evidence="1">
    <location>
        <begin position="345"/>
        <end position="383"/>
    </location>
</feature>
<evidence type="ECO:0000313" key="6">
    <source>
        <dbReference type="Proteomes" id="UP001610335"/>
    </source>
</evidence>
<evidence type="ECO:0000313" key="5">
    <source>
        <dbReference type="EMBL" id="KAL2831208.1"/>
    </source>
</evidence>
<comment type="caution">
    <text evidence="5">The sequence shown here is derived from an EMBL/GenBank/DDBJ whole genome shotgun (WGS) entry which is preliminary data.</text>
</comment>
<dbReference type="PROSITE" id="PS00022">
    <property type="entry name" value="EGF_1"/>
    <property type="match status" value="1"/>
</dbReference>
<keyword evidence="6" id="KW-1185">Reference proteome</keyword>
<evidence type="ECO:0000259" key="3">
    <source>
        <dbReference type="PROSITE" id="PS00022"/>
    </source>
</evidence>
<feature type="compositionally biased region" description="Basic and acidic residues" evidence="1">
    <location>
        <begin position="12"/>
        <end position="30"/>
    </location>
</feature>
<feature type="region of interest" description="Disordered" evidence="1">
    <location>
        <begin position="317"/>
        <end position="336"/>
    </location>
</feature>
<dbReference type="InterPro" id="IPR000742">
    <property type="entry name" value="EGF"/>
</dbReference>
<evidence type="ECO:0000256" key="1">
    <source>
        <dbReference type="SAM" id="MobiDB-lite"/>
    </source>
</evidence>
<feature type="domain" description="EGF-like" evidence="3 4">
    <location>
        <begin position="567"/>
        <end position="578"/>
    </location>
</feature>
<proteinExistence type="predicted"/>
<accession>A0ABR4IWL6</accession>